<evidence type="ECO:0000313" key="7">
    <source>
        <dbReference type="EMBL" id="VBB43597.1"/>
    </source>
</evidence>
<evidence type="ECO:0000256" key="2">
    <source>
        <dbReference type="ARBA" id="ARBA00022692"/>
    </source>
</evidence>
<feature type="domain" description="O-antigen ligase-related" evidence="6">
    <location>
        <begin position="196"/>
        <end position="333"/>
    </location>
</feature>
<evidence type="ECO:0000256" key="5">
    <source>
        <dbReference type="SAM" id="Phobius"/>
    </source>
</evidence>
<dbReference type="EMBL" id="UPXX01000023">
    <property type="protein sequence ID" value="VBB43597.1"/>
    <property type="molecule type" value="Genomic_DNA"/>
</dbReference>
<feature type="transmembrane region" description="Helical" evidence="5">
    <location>
        <begin position="133"/>
        <end position="155"/>
    </location>
</feature>
<evidence type="ECO:0000259" key="6">
    <source>
        <dbReference type="Pfam" id="PF04932"/>
    </source>
</evidence>
<sequence>MQKLNCSKILSSKRNTVFSRGINSINNLVVITMFLAFLPNMHCIQYNITQYMIPIAYMIIPIISVTFLIHRSRYSSDNILLSFLWIIFLFWAFTTSLINLGNFNRTHIGYLLTVLTNIFVVAYPYTNLMLKKLSILSIFILLFLILTVIFFPQIPYIALKFNPNALALILVFLTIAIGYNFSHTPFLYTAIVIFNFFIIANYTKSRSAILMLTFYLLFYFLWPSLSKGKFFRPWLIFLSFIILSMTIPILTISAYLSEYGHKINEISRKMTDKNFFSGRERIWNEFFEDSANTTLLGKGLVRSSSSILAPLSLHNAWLNLLKQVGVVGLLLFIGILILIWKGLLARKSHYLSRIAASFLASFVLQQNFELALFHNNLGISLWLWIIIGLALAQPRDYRIGIGEGRTAFPLPYHRAYRSVHGGSYSSNNLLY</sequence>
<organism evidence="7">
    <name type="scientific">Uncultured Desulfatiglans sp</name>
    <dbReference type="NCBI Taxonomy" id="1748965"/>
    <lineage>
        <taxon>Bacteria</taxon>
        <taxon>Pseudomonadati</taxon>
        <taxon>Thermodesulfobacteriota</taxon>
        <taxon>Desulfobacteria</taxon>
        <taxon>Desulfatiglandales</taxon>
        <taxon>Desulfatiglandaceae</taxon>
        <taxon>Desulfatiglans</taxon>
        <taxon>environmental samples</taxon>
    </lineage>
</organism>
<evidence type="ECO:0000256" key="4">
    <source>
        <dbReference type="ARBA" id="ARBA00023136"/>
    </source>
</evidence>
<dbReference type="InterPro" id="IPR007016">
    <property type="entry name" value="O-antigen_ligase-rel_domated"/>
</dbReference>
<dbReference type="GO" id="GO:0016020">
    <property type="term" value="C:membrane"/>
    <property type="evidence" value="ECO:0007669"/>
    <property type="project" value="UniProtKB-SubCell"/>
</dbReference>
<dbReference type="AlphaFoldDB" id="A0A653A6E8"/>
<feature type="transmembrane region" description="Helical" evidence="5">
    <location>
        <begin position="21"/>
        <end position="39"/>
    </location>
</feature>
<keyword evidence="2 5" id="KW-0812">Transmembrane</keyword>
<feature type="transmembrane region" description="Helical" evidence="5">
    <location>
        <begin position="107"/>
        <end position="126"/>
    </location>
</feature>
<feature type="transmembrane region" description="Helical" evidence="5">
    <location>
        <begin position="374"/>
        <end position="392"/>
    </location>
</feature>
<evidence type="ECO:0000256" key="1">
    <source>
        <dbReference type="ARBA" id="ARBA00004141"/>
    </source>
</evidence>
<evidence type="ECO:0000256" key="3">
    <source>
        <dbReference type="ARBA" id="ARBA00022989"/>
    </source>
</evidence>
<accession>A0A653A6E8</accession>
<reference evidence="7" key="1">
    <citation type="submission" date="2018-07" db="EMBL/GenBank/DDBJ databases">
        <authorList>
            <consortium name="Genoscope - CEA"/>
            <person name="William W."/>
        </authorList>
    </citation>
    <scope>NUCLEOTIDE SEQUENCE</scope>
    <source>
        <strain evidence="7">IK1</strain>
    </source>
</reference>
<feature type="transmembrane region" description="Helical" evidence="5">
    <location>
        <begin position="234"/>
        <end position="256"/>
    </location>
</feature>
<feature type="transmembrane region" description="Helical" evidence="5">
    <location>
        <begin position="81"/>
        <end position="101"/>
    </location>
</feature>
<feature type="transmembrane region" description="Helical" evidence="5">
    <location>
        <begin position="161"/>
        <end position="179"/>
    </location>
</feature>
<keyword evidence="4 5" id="KW-0472">Membrane</keyword>
<protein>
    <recommendedName>
        <fullName evidence="6">O-antigen ligase-related domain-containing protein</fullName>
    </recommendedName>
</protein>
<proteinExistence type="predicted"/>
<keyword evidence="3 5" id="KW-1133">Transmembrane helix</keyword>
<feature type="transmembrane region" description="Helical" evidence="5">
    <location>
        <begin position="320"/>
        <end position="343"/>
    </location>
</feature>
<dbReference type="Pfam" id="PF04932">
    <property type="entry name" value="Wzy_C"/>
    <property type="match status" value="1"/>
</dbReference>
<comment type="subcellular location">
    <subcellularLocation>
        <location evidence="1">Membrane</location>
        <topology evidence="1">Multi-pass membrane protein</topology>
    </subcellularLocation>
</comment>
<name>A0A653A6E8_UNCDX</name>
<gene>
    <name evidence="7" type="ORF">TRIP_B30025</name>
</gene>
<feature type="transmembrane region" description="Helical" evidence="5">
    <location>
        <begin position="208"/>
        <end position="225"/>
    </location>
</feature>
<feature type="transmembrane region" description="Helical" evidence="5">
    <location>
        <begin position="51"/>
        <end position="69"/>
    </location>
</feature>